<evidence type="ECO:0000256" key="4">
    <source>
        <dbReference type="ARBA" id="ARBA00023136"/>
    </source>
</evidence>
<dbReference type="InterPro" id="IPR007016">
    <property type="entry name" value="O-antigen_ligase-rel_domated"/>
</dbReference>
<comment type="caution">
    <text evidence="10">The sequence shown here is derived from an EMBL/GenBank/DDBJ whole genome shotgun (WGS) entry which is preliminary data.</text>
</comment>
<feature type="region of interest" description="Disordered" evidence="5">
    <location>
        <begin position="560"/>
        <end position="579"/>
    </location>
</feature>
<dbReference type="InterPro" id="IPR051533">
    <property type="entry name" value="WaaL-like"/>
</dbReference>
<dbReference type="InterPro" id="IPR021797">
    <property type="entry name" value="Wzy_C_2"/>
</dbReference>
<feature type="transmembrane region" description="Helical" evidence="6">
    <location>
        <begin position="249"/>
        <end position="268"/>
    </location>
</feature>
<sequence>MHNSIANSINDRCVDAASALCAALPFLIAFSQTPSTTLFNQLAAFAACGATLVLLRCRRSPPSISLNAGVLAVAILLVMGVYSKLVGDLHAVLNWSYVAMTGAGLAVLFAAQQIDSSERERCWANLSWAMLAAGLASVVVAVVQVFAPGLADGDWIARSGLPGRAIGNMRQPNHLASLLMWSCIATVYLAESGLLGRRGRLAMAALPSALLGLVFGVVLSASRTGMLAVLLLALWALLDRSLSARSRWSLLATPLMLALSWAFLSWWAHSHAQVFGAESRLAEGAGSPSRLAILSNALDLLQRYPWSGVGVGEFNLAWTMTPFPDRPVAFFDHTHDLPMQLLVELGLPLGLLVLALLGTALWKAWRYAYAASGSEARIARSALMMVLMIGLHSLLEYPLWYAYFLLPTAFALGICSPRETLRLAADVRPARWPRVAGAMLLLGSAYAAWDYNKVVVIYAPPAGAASLEERIAIGQRSLFFSTQADYAAATSFSPGPEALAAAKRTAHNLIDARLMMAWAKSLHATGDTDRARYVAARLREFRNAAAKEWFEECETLAPGAPRPFQCDPPQREYSYREMR</sequence>
<evidence type="ECO:0000313" key="11">
    <source>
        <dbReference type="Proteomes" id="UP001246372"/>
    </source>
</evidence>
<dbReference type="Pfam" id="PF04932">
    <property type="entry name" value="Wzy_C"/>
    <property type="match status" value="1"/>
</dbReference>
<comment type="subcellular location">
    <subcellularLocation>
        <location evidence="1">Membrane</location>
        <topology evidence="1">Multi-pass membrane protein</topology>
    </subcellularLocation>
</comment>
<evidence type="ECO:0000256" key="6">
    <source>
        <dbReference type="SAM" id="Phobius"/>
    </source>
</evidence>
<dbReference type="PANTHER" id="PTHR37422:SF21">
    <property type="entry name" value="EXOQ-LIKE PROTEIN"/>
    <property type="match status" value="1"/>
</dbReference>
<keyword evidence="3 6" id="KW-1133">Transmembrane helix</keyword>
<gene>
    <name evidence="10" type="ORF">RQP53_17115</name>
</gene>
<feature type="compositionally biased region" description="Basic and acidic residues" evidence="5">
    <location>
        <begin position="569"/>
        <end position="579"/>
    </location>
</feature>
<feature type="domain" description="O-antigen ligase-related" evidence="7">
    <location>
        <begin position="209"/>
        <end position="353"/>
    </location>
</feature>
<feature type="domain" description="Protein glycosylation ligase" evidence="9">
    <location>
        <begin position="165"/>
        <end position="189"/>
    </location>
</feature>
<evidence type="ECO:0000313" key="10">
    <source>
        <dbReference type="EMBL" id="MDT9001001.1"/>
    </source>
</evidence>
<evidence type="ECO:0000256" key="1">
    <source>
        <dbReference type="ARBA" id="ARBA00004141"/>
    </source>
</evidence>
<feature type="transmembrane region" description="Helical" evidence="6">
    <location>
        <begin position="377"/>
        <end position="395"/>
    </location>
</feature>
<proteinExistence type="predicted"/>
<feature type="transmembrane region" description="Helical" evidence="6">
    <location>
        <begin position="95"/>
        <end position="114"/>
    </location>
</feature>
<keyword evidence="2 6" id="KW-0812">Transmembrane</keyword>
<evidence type="ECO:0000256" key="2">
    <source>
        <dbReference type="ARBA" id="ARBA00022692"/>
    </source>
</evidence>
<accession>A0ABU3PEN4</accession>
<protein>
    <submittedName>
        <fullName evidence="10">Wzy polymerase domain-containing protein</fullName>
    </submittedName>
</protein>
<dbReference type="Proteomes" id="UP001246372">
    <property type="component" value="Unassembled WGS sequence"/>
</dbReference>
<dbReference type="InterPro" id="IPR031726">
    <property type="entry name" value="PglL_A"/>
</dbReference>
<evidence type="ECO:0000259" key="7">
    <source>
        <dbReference type="Pfam" id="PF04932"/>
    </source>
</evidence>
<keyword evidence="11" id="KW-1185">Reference proteome</keyword>
<dbReference type="Pfam" id="PF15864">
    <property type="entry name" value="PglL_A"/>
    <property type="match status" value="1"/>
</dbReference>
<organism evidence="10 11">
    <name type="scientific">Roseateles aquae</name>
    <dbReference type="NCBI Taxonomy" id="3077235"/>
    <lineage>
        <taxon>Bacteria</taxon>
        <taxon>Pseudomonadati</taxon>
        <taxon>Pseudomonadota</taxon>
        <taxon>Betaproteobacteria</taxon>
        <taxon>Burkholderiales</taxon>
        <taxon>Sphaerotilaceae</taxon>
        <taxon>Roseateles</taxon>
    </lineage>
</organism>
<dbReference type="EMBL" id="JAVXZY010000007">
    <property type="protein sequence ID" value="MDT9001001.1"/>
    <property type="molecule type" value="Genomic_DNA"/>
</dbReference>
<feature type="transmembrane region" description="Helical" evidence="6">
    <location>
        <begin position="345"/>
        <end position="365"/>
    </location>
</feature>
<feature type="transmembrane region" description="Helical" evidence="6">
    <location>
        <begin position="126"/>
        <end position="151"/>
    </location>
</feature>
<evidence type="ECO:0000256" key="5">
    <source>
        <dbReference type="SAM" id="MobiDB-lite"/>
    </source>
</evidence>
<evidence type="ECO:0000259" key="9">
    <source>
        <dbReference type="Pfam" id="PF15864"/>
    </source>
</evidence>
<feature type="domain" description="Virulence factor membrane-bound polymerase C-terminal" evidence="8">
    <location>
        <begin position="383"/>
        <end position="546"/>
    </location>
</feature>
<name>A0ABU3PEN4_9BURK</name>
<feature type="transmembrane region" description="Helical" evidence="6">
    <location>
        <begin position="12"/>
        <end position="32"/>
    </location>
</feature>
<feature type="transmembrane region" description="Helical" evidence="6">
    <location>
        <begin position="64"/>
        <end position="83"/>
    </location>
</feature>
<feature type="transmembrane region" description="Helical" evidence="6">
    <location>
        <begin position="38"/>
        <end position="57"/>
    </location>
</feature>
<evidence type="ECO:0000256" key="3">
    <source>
        <dbReference type="ARBA" id="ARBA00022989"/>
    </source>
</evidence>
<reference evidence="10" key="1">
    <citation type="submission" date="2023-09" db="EMBL/GenBank/DDBJ databases">
        <title>Paucibacter sp. APW11 Genome sequencing and assembly.</title>
        <authorList>
            <person name="Kim I."/>
        </authorList>
    </citation>
    <scope>NUCLEOTIDE SEQUENCE</scope>
    <source>
        <strain evidence="10">APW11</strain>
    </source>
</reference>
<dbReference type="RefSeq" id="WP_315651887.1">
    <property type="nucleotide sequence ID" value="NZ_JAVXZY010000007.1"/>
</dbReference>
<evidence type="ECO:0000259" key="8">
    <source>
        <dbReference type="Pfam" id="PF11846"/>
    </source>
</evidence>
<keyword evidence="4 6" id="KW-0472">Membrane</keyword>
<dbReference type="PANTHER" id="PTHR37422">
    <property type="entry name" value="TEICHURONIC ACID BIOSYNTHESIS PROTEIN TUAE"/>
    <property type="match status" value="1"/>
</dbReference>
<dbReference type="Pfam" id="PF11846">
    <property type="entry name" value="Wzy_C_2"/>
    <property type="match status" value="1"/>
</dbReference>